<sequence>MREMLFRVNCAIIFNNGRGAAICGKFVCHHCFGEGDALSFIFGGSSNLVLDVLEALLKAFEVGKPLWRNLLRGLRGFPYLRSPGGVGAGTSPSASSFGASTSDGVATRAGASVTICYRIAERLSVRWLLKCQR</sequence>
<dbReference type="AlphaFoldDB" id="A0AAW2YB81"/>
<comment type="caution">
    <text evidence="1">The sequence shown here is derived from an EMBL/GenBank/DDBJ whole genome shotgun (WGS) entry which is preliminary data.</text>
</comment>
<gene>
    <name evidence="1" type="ORF">Slati_0195300</name>
</gene>
<accession>A0AAW2YB81</accession>
<reference evidence="1" key="2">
    <citation type="journal article" date="2024" name="Plant">
        <title>Genomic evolution and insights into agronomic trait innovations of Sesamum species.</title>
        <authorList>
            <person name="Miao H."/>
            <person name="Wang L."/>
            <person name="Qu L."/>
            <person name="Liu H."/>
            <person name="Sun Y."/>
            <person name="Le M."/>
            <person name="Wang Q."/>
            <person name="Wei S."/>
            <person name="Zheng Y."/>
            <person name="Lin W."/>
            <person name="Duan Y."/>
            <person name="Cao H."/>
            <person name="Xiong S."/>
            <person name="Wang X."/>
            <person name="Wei L."/>
            <person name="Li C."/>
            <person name="Ma Q."/>
            <person name="Ju M."/>
            <person name="Zhao R."/>
            <person name="Li G."/>
            <person name="Mu C."/>
            <person name="Tian Q."/>
            <person name="Mei H."/>
            <person name="Zhang T."/>
            <person name="Gao T."/>
            <person name="Zhang H."/>
        </authorList>
    </citation>
    <scope>NUCLEOTIDE SEQUENCE</scope>
    <source>
        <strain evidence="1">KEN1</strain>
    </source>
</reference>
<name>A0AAW2YB81_9LAMI</name>
<evidence type="ECO:0000313" key="1">
    <source>
        <dbReference type="EMBL" id="KAL0463077.1"/>
    </source>
</evidence>
<organism evidence="1">
    <name type="scientific">Sesamum latifolium</name>
    <dbReference type="NCBI Taxonomy" id="2727402"/>
    <lineage>
        <taxon>Eukaryota</taxon>
        <taxon>Viridiplantae</taxon>
        <taxon>Streptophyta</taxon>
        <taxon>Embryophyta</taxon>
        <taxon>Tracheophyta</taxon>
        <taxon>Spermatophyta</taxon>
        <taxon>Magnoliopsida</taxon>
        <taxon>eudicotyledons</taxon>
        <taxon>Gunneridae</taxon>
        <taxon>Pentapetalae</taxon>
        <taxon>asterids</taxon>
        <taxon>lamiids</taxon>
        <taxon>Lamiales</taxon>
        <taxon>Pedaliaceae</taxon>
        <taxon>Sesamum</taxon>
    </lineage>
</organism>
<protein>
    <submittedName>
        <fullName evidence="1">Uncharacterized protein</fullName>
    </submittedName>
</protein>
<dbReference type="EMBL" id="JACGWN010000001">
    <property type="protein sequence ID" value="KAL0463077.1"/>
    <property type="molecule type" value="Genomic_DNA"/>
</dbReference>
<proteinExistence type="predicted"/>
<reference evidence="1" key="1">
    <citation type="submission" date="2020-06" db="EMBL/GenBank/DDBJ databases">
        <authorList>
            <person name="Li T."/>
            <person name="Hu X."/>
            <person name="Zhang T."/>
            <person name="Song X."/>
            <person name="Zhang H."/>
            <person name="Dai N."/>
            <person name="Sheng W."/>
            <person name="Hou X."/>
            <person name="Wei L."/>
        </authorList>
    </citation>
    <scope>NUCLEOTIDE SEQUENCE</scope>
    <source>
        <strain evidence="1">KEN1</strain>
        <tissue evidence="1">Leaf</tissue>
    </source>
</reference>